<feature type="transmembrane region" description="Helical" evidence="7">
    <location>
        <begin position="34"/>
        <end position="55"/>
    </location>
</feature>
<evidence type="ECO:0000256" key="1">
    <source>
        <dbReference type="ARBA" id="ARBA00004651"/>
    </source>
</evidence>
<keyword evidence="4 7" id="KW-0812">Transmembrane</keyword>
<protein>
    <submittedName>
        <fullName evidence="8">Polysaccharide biosynthesis C-terminal domain-containing protein</fullName>
    </submittedName>
</protein>
<sequence>MLCGLIGLLTGGICFSFAKGMLSLMNTKPELIDGAVLYLKIYAVGMPAMGIYNFGNGVMSASGDTKHPLMYLAFAGVINVILNLFFVIECHMAAEGVALASAISQYLSAFLILAHLMRRSKRCKFLRCSDRIGKCGSHQRRYHYFQCDVRFLYRLHQLYGAEPRRRAEKAGVKKLFY</sequence>
<reference evidence="8 9" key="1">
    <citation type="submission" date="2024-03" db="EMBL/GenBank/DDBJ databases">
        <title>Human intestinal bacterial collection.</title>
        <authorList>
            <person name="Pauvert C."/>
            <person name="Hitch T.C.A."/>
            <person name="Clavel T."/>
        </authorList>
    </citation>
    <scope>NUCLEOTIDE SEQUENCE [LARGE SCALE GENOMIC DNA]</scope>
    <source>
        <strain evidence="8 9">CLA-AA-H132</strain>
    </source>
</reference>
<dbReference type="Proteomes" id="UP001438008">
    <property type="component" value="Unassembled WGS sequence"/>
</dbReference>
<name>A0ABV1FHA3_9FIRM</name>
<organism evidence="8 9">
    <name type="scientific">Laedolimicola intestinihominis</name>
    <dbReference type="NCBI Taxonomy" id="3133166"/>
    <lineage>
        <taxon>Bacteria</taxon>
        <taxon>Bacillati</taxon>
        <taxon>Bacillota</taxon>
        <taxon>Clostridia</taxon>
        <taxon>Lachnospirales</taxon>
        <taxon>Lachnospiraceae</taxon>
        <taxon>Laedolimicola</taxon>
    </lineage>
</organism>
<dbReference type="PANTHER" id="PTHR43549">
    <property type="entry name" value="MULTIDRUG RESISTANCE PROTEIN YPNP-RELATED"/>
    <property type="match status" value="1"/>
</dbReference>
<dbReference type="InterPro" id="IPR052031">
    <property type="entry name" value="Membrane_Transporter-Flippase"/>
</dbReference>
<dbReference type="PANTHER" id="PTHR43549:SF3">
    <property type="entry name" value="MULTIDRUG RESISTANCE PROTEIN YPNP-RELATED"/>
    <property type="match status" value="1"/>
</dbReference>
<dbReference type="EMBL" id="JBBMFE010000006">
    <property type="protein sequence ID" value="MEQ2472445.1"/>
    <property type="molecule type" value="Genomic_DNA"/>
</dbReference>
<proteinExistence type="predicted"/>
<feature type="transmembrane region" description="Helical" evidence="7">
    <location>
        <begin position="98"/>
        <end position="117"/>
    </location>
</feature>
<keyword evidence="6 7" id="KW-0472">Membrane</keyword>
<evidence type="ECO:0000313" key="9">
    <source>
        <dbReference type="Proteomes" id="UP001438008"/>
    </source>
</evidence>
<comment type="caution">
    <text evidence="8">The sequence shown here is derived from an EMBL/GenBank/DDBJ whole genome shotgun (WGS) entry which is preliminary data.</text>
</comment>
<gene>
    <name evidence="8" type="ORF">WMO29_08070</name>
</gene>
<comment type="subcellular location">
    <subcellularLocation>
        <location evidence="1">Cell membrane</location>
        <topology evidence="1">Multi-pass membrane protein</topology>
    </subcellularLocation>
</comment>
<feature type="transmembrane region" description="Helical" evidence="7">
    <location>
        <begin position="67"/>
        <end position="86"/>
    </location>
</feature>
<evidence type="ECO:0000256" key="6">
    <source>
        <dbReference type="ARBA" id="ARBA00023136"/>
    </source>
</evidence>
<dbReference type="Pfam" id="PF01554">
    <property type="entry name" value="MatE"/>
    <property type="match status" value="1"/>
</dbReference>
<dbReference type="RefSeq" id="WP_349164413.1">
    <property type="nucleotide sequence ID" value="NZ_JBBMFE010000006.1"/>
</dbReference>
<keyword evidence="2" id="KW-0813">Transport</keyword>
<evidence type="ECO:0000256" key="4">
    <source>
        <dbReference type="ARBA" id="ARBA00022692"/>
    </source>
</evidence>
<evidence type="ECO:0000256" key="3">
    <source>
        <dbReference type="ARBA" id="ARBA00022475"/>
    </source>
</evidence>
<dbReference type="InterPro" id="IPR002528">
    <property type="entry name" value="MATE_fam"/>
</dbReference>
<keyword evidence="3" id="KW-1003">Cell membrane</keyword>
<evidence type="ECO:0000256" key="2">
    <source>
        <dbReference type="ARBA" id="ARBA00022448"/>
    </source>
</evidence>
<evidence type="ECO:0000313" key="8">
    <source>
        <dbReference type="EMBL" id="MEQ2472445.1"/>
    </source>
</evidence>
<keyword evidence="9" id="KW-1185">Reference proteome</keyword>
<keyword evidence="5 7" id="KW-1133">Transmembrane helix</keyword>
<evidence type="ECO:0000256" key="5">
    <source>
        <dbReference type="ARBA" id="ARBA00022989"/>
    </source>
</evidence>
<evidence type="ECO:0000256" key="7">
    <source>
        <dbReference type="SAM" id="Phobius"/>
    </source>
</evidence>
<accession>A0ABV1FHA3</accession>